<keyword evidence="1" id="KW-0812">Transmembrane</keyword>
<sequence length="127" mass="15453">MFYMIIIIRYLLSFLGYFLIFIFACKTIIYVISSYLGIKIIVNVILIHAIWLSLIFYSLIVLVLSLGKILDSLDSLFYKEYRDFFIYDIKNQIKKENKWLKNKMYTKLFMQFIIFTRNVVKILFKRR</sequence>
<organism evidence="2">
    <name type="scientific">Fomitiporia mediterranea</name>
    <dbReference type="NCBI Taxonomy" id="208960"/>
    <lineage>
        <taxon>Eukaryota</taxon>
        <taxon>Fungi</taxon>
        <taxon>Dikarya</taxon>
        <taxon>Basidiomycota</taxon>
        <taxon>Agaricomycotina</taxon>
        <taxon>Agaricomycetes</taxon>
        <taxon>Hymenochaetales</taxon>
        <taxon>Hymenochaetaceae</taxon>
        <taxon>Fomitiporia</taxon>
    </lineage>
</organism>
<feature type="transmembrane region" description="Helical" evidence="1">
    <location>
        <begin position="6"/>
        <end position="32"/>
    </location>
</feature>
<keyword evidence="2" id="KW-0496">Mitochondrion</keyword>
<keyword evidence="1" id="KW-1133">Transmembrane helix</keyword>
<gene>
    <name evidence="2" type="ORF">Fomme_000108</name>
</gene>
<reference evidence="2" key="1">
    <citation type="submission" date="2019-03" db="EMBL/GenBank/DDBJ databases">
        <title>Evidence of extensive intraspecific noncoding reshuffling in a 169kb mitochondrial genome of basidiomycete fungus.</title>
        <authorList>
            <person name="Lee H.-H."/>
            <person name="Ke H.-M."/>
            <person name="Lin C.-Y.I."/>
            <person name="Lee T.J."/>
            <person name="Chung C.-L."/>
            <person name="Tsai I.J."/>
        </authorList>
    </citation>
    <scope>NUCLEOTIDE SEQUENCE</scope>
    <source>
        <strain evidence="2">MF3/22</strain>
    </source>
</reference>
<keyword evidence="1" id="KW-0472">Membrane</keyword>
<dbReference type="AlphaFoldDB" id="A0A5B9R9J6"/>
<feature type="transmembrane region" description="Helical" evidence="1">
    <location>
        <begin position="44"/>
        <end position="66"/>
    </location>
</feature>
<proteinExistence type="predicted"/>
<accession>A0A5B9R9J6</accession>
<evidence type="ECO:0000256" key="1">
    <source>
        <dbReference type="SAM" id="Phobius"/>
    </source>
</evidence>
<dbReference type="EMBL" id="MK623258">
    <property type="protein sequence ID" value="QEG57118.1"/>
    <property type="molecule type" value="Genomic_DNA"/>
</dbReference>
<evidence type="ECO:0000313" key="2">
    <source>
        <dbReference type="EMBL" id="QEG57118.1"/>
    </source>
</evidence>
<geneLocation type="mitochondrion" evidence="2"/>
<name>A0A5B9R9J6_9AGAM</name>
<protein>
    <submittedName>
        <fullName evidence="2">Uncharacterized protein</fullName>
    </submittedName>
</protein>